<feature type="compositionally biased region" description="Acidic residues" evidence="1">
    <location>
        <begin position="357"/>
        <end position="388"/>
    </location>
</feature>
<name>Q75I11_ORYSJ</name>
<evidence type="ECO:0000313" key="2">
    <source>
        <dbReference type="EMBL" id="AAS07301.1"/>
    </source>
</evidence>
<feature type="region of interest" description="Disordered" evidence="1">
    <location>
        <begin position="310"/>
        <end position="398"/>
    </location>
</feature>
<dbReference type="PANTHER" id="PTHR46033">
    <property type="entry name" value="PROTEIN MAIN-LIKE 2"/>
    <property type="match status" value="1"/>
</dbReference>
<dbReference type="AlphaFoldDB" id="Q75I11"/>
<organism evidence="2 3">
    <name type="scientific">Oryza sativa subsp. japonica</name>
    <name type="common">Rice</name>
    <dbReference type="NCBI Taxonomy" id="39947"/>
    <lineage>
        <taxon>Eukaryota</taxon>
        <taxon>Viridiplantae</taxon>
        <taxon>Streptophyta</taxon>
        <taxon>Embryophyta</taxon>
        <taxon>Tracheophyta</taxon>
        <taxon>Spermatophyta</taxon>
        <taxon>Magnoliopsida</taxon>
        <taxon>Liliopsida</taxon>
        <taxon>Poales</taxon>
        <taxon>Poaceae</taxon>
        <taxon>BOP clade</taxon>
        <taxon>Oryzoideae</taxon>
        <taxon>Oryzeae</taxon>
        <taxon>Oryzinae</taxon>
        <taxon>Oryza</taxon>
        <taxon>Oryza sativa</taxon>
    </lineage>
</organism>
<evidence type="ECO:0008006" key="4">
    <source>
        <dbReference type="Google" id="ProtNLM"/>
    </source>
</evidence>
<dbReference type="EMBL" id="AC133861">
    <property type="protein sequence ID" value="AAS07301.1"/>
    <property type="molecule type" value="Genomic_DNA"/>
</dbReference>
<proteinExistence type="predicted"/>
<dbReference type="Proteomes" id="UP000000763">
    <property type="component" value="Chromosome 3"/>
</dbReference>
<dbReference type="PANTHER" id="PTHR46033:SF8">
    <property type="entry name" value="PROTEIN MAINTENANCE OF MERISTEMS-LIKE"/>
    <property type="match status" value="1"/>
</dbReference>
<accession>Q75I11</accession>
<gene>
    <name evidence="2" type="primary">OSJNBb0031F05.16</name>
</gene>
<feature type="region of interest" description="Disordered" evidence="1">
    <location>
        <begin position="1"/>
        <end position="55"/>
    </location>
</feature>
<reference evidence="3" key="1">
    <citation type="journal article" date="2005" name="Nature">
        <title>The map-based sequence of the rice genome.</title>
        <authorList>
            <consortium name="International rice genome sequencing project (IRGSP)"/>
            <person name="Matsumoto T."/>
            <person name="Wu J."/>
            <person name="Kanamori H."/>
            <person name="Katayose Y."/>
            <person name="Fujisawa M."/>
            <person name="Namiki N."/>
            <person name="Mizuno H."/>
            <person name="Yamamoto K."/>
            <person name="Antonio B.A."/>
            <person name="Baba T."/>
            <person name="Sakata K."/>
            <person name="Nagamura Y."/>
            <person name="Aoki H."/>
            <person name="Arikawa K."/>
            <person name="Arita K."/>
            <person name="Bito T."/>
            <person name="Chiden Y."/>
            <person name="Fujitsuka N."/>
            <person name="Fukunaka R."/>
            <person name="Hamada M."/>
            <person name="Harada C."/>
            <person name="Hayashi A."/>
            <person name="Hijishita S."/>
            <person name="Honda M."/>
            <person name="Hosokawa S."/>
            <person name="Ichikawa Y."/>
            <person name="Idonuma A."/>
            <person name="Iijima M."/>
            <person name="Ikeda M."/>
            <person name="Ikeno M."/>
            <person name="Ito K."/>
            <person name="Ito S."/>
            <person name="Ito T."/>
            <person name="Ito Y."/>
            <person name="Ito Y."/>
            <person name="Iwabuchi A."/>
            <person name="Kamiya K."/>
            <person name="Karasawa W."/>
            <person name="Kurita K."/>
            <person name="Katagiri S."/>
            <person name="Kikuta A."/>
            <person name="Kobayashi H."/>
            <person name="Kobayashi N."/>
            <person name="Machita K."/>
            <person name="Maehara T."/>
            <person name="Masukawa M."/>
            <person name="Mizubayashi T."/>
            <person name="Mukai Y."/>
            <person name="Nagasaki H."/>
            <person name="Nagata Y."/>
            <person name="Naito S."/>
            <person name="Nakashima M."/>
            <person name="Nakama Y."/>
            <person name="Nakamichi Y."/>
            <person name="Nakamura M."/>
            <person name="Meguro A."/>
            <person name="Negishi M."/>
            <person name="Ohta I."/>
            <person name="Ohta T."/>
            <person name="Okamoto M."/>
            <person name="Ono N."/>
            <person name="Saji S."/>
            <person name="Sakaguchi M."/>
            <person name="Sakai K."/>
            <person name="Shibata M."/>
            <person name="Shimokawa T."/>
            <person name="Song J."/>
            <person name="Takazaki Y."/>
            <person name="Terasawa K."/>
            <person name="Tsugane M."/>
            <person name="Tsuji K."/>
            <person name="Ueda S."/>
            <person name="Waki K."/>
            <person name="Yamagata H."/>
            <person name="Yamamoto M."/>
            <person name="Yamamoto S."/>
            <person name="Yamane H."/>
            <person name="Yoshiki S."/>
            <person name="Yoshihara R."/>
            <person name="Yukawa K."/>
            <person name="Zhong H."/>
            <person name="Yano M."/>
            <person name="Yuan Q."/>
            <person name="Ouyang S."/>
            <person name="Liu J."/>
            <person name="Jones K.M."/>
            <person name="Gansberger K."/>
            <person name="Moffat K."/>
            <person name="Hill J."/>
            <person name="Bera J."/>
            <person name="Fadrosh D."/>
            <person name="Jin S."/>
            <person name="Johri S."/>
            <person name="Kim M."/>
            <person name="Overton L."/>
            <person name="Reardon M."/>
            <person name="Tsitrin T."/>
            <person name="Vuong H."/>
            <person name="Weaver B."/>
            <person name="Ciecko A."/>
            <person name="Tallon L."/>
            <person name="Jackson J."/>
            <person name="Pai G."/>
            <person name="Aken S.V."/>
            <person name="Utterback T."/>
            <person name="Reidmuller S."/>
            <person name="Feldblyum T."/>
            <person name="Hsiao J."/>
            <person name="Zismann V."/>
            <person name="Iobst S."/>
            <person name="de Vazeille A.R."/>
            <person name="Buell C.R."/>
            <person name="Ying K."/>
            <person name="Li Y."/>
            <person name="Lu T."/>
            <person name="Huang Y."/>
            <person name="Zhao Q."/>
            <person name="Feng Q."/>
            <person name="Zhang L."/>
            <person name="Zhu J."/>
            <person name="Weng Q."/>
            <person name="Mu J."/>
            <person name="Lu Y."/>
            <person name="Fan D."/>
            <person name="Liu Y."/>
            <person name="Guan J."/>
            <person name="Zhang Y."/>
            <person name="Yu S."/>
            <person name="Liu X."/>
            <person name="Zhang Y."/>
            <person name="Hong G."/>
            <person name="Han B."/>
            <person name="Choisne N."/>
            <person name="Demange N."/>
            <person name="Orjeda G."/>
            <person name="Samain S."/>
            <person name="Cattolico L."/>
            <person name="Pelletier E."/>
            <person name="Couloux A."/>
            <person name="Segurens B."/>
            <person name="Wincker P."/>
            <person name="D'Hont A."/>
            <person name="Scarpelli C."/>
            <person name="Weissenbach J."/>
            <person name="Salanoubat M."/>
            <person name="Quetier F."/>
            <person name="Yu Y."/>
            <person name="Kim H.R."/>
            <person name="Rambo T."/>
            <person name="Currie J."/>
            <person name="Collura K."/>
            <person name="Luo M."/>
            <person name="Yang T."/>
            <person name="Ammiraju J.S.S."/>
            <person name="Engler F."/>
            <person name="Soderlund C."/>
            <person name="Wing R.A."/>
            <person name="Palmer L.E."/>
            <person name="de la Bastide M."/>
            <person name="Spiegel L."/>
            <person name="Nascimento L."/>
            <person name="Zutavern T."/>
            <person name="O'Shaughnessy A."/>
            <person name="Dike S."/>
            <person name="Dedhia N."/>
            <person name="Preston R."/>
            <person name="Balija V."/>
            <person name="McCombie W.R."/>
            <person name="Chow T."/>
            <person name="Chen H."/>
            <person name="Chung M."/>
            <person name="Chen C."/>
            <person name="Shaw J."/>
            <person name="Wu H."/>
            <person name="Hsiao K."/>
            <person name="Chao Y."/>
            <person name="Chu M."/>
            <person name="Cheng C."/>
            <person name="Hour A."/>
            <person name="Lee P."/>
            <person name="Lin S."/>
            <person name="Lin Y."/>
            <person name="Liou J."/>
            <person name="Liu S."/>
            <person name="Hsing Y."/>
            <person name="Raghuvanshi S."/>
            <person name="Mohanty A."/>
            <person name="Bharti A.K."/>
            <person name="Gaur A."/>
            <person name="Gupta V."/>
            <person name="Kumar D."/>
            <person name="Ravi V."/>
            <person name="Vij S."/>
            <person name="Kapur A."/>
            <person name="Khurana P."/>
            <person name="Khurana P."/>
            <person name="Khurana J.P."/>
            <person name="Tyagi A.K."/>
            <person name="Gaikwad K."/>
            <person name="Singh A."/>
            <person name="Dalal V."/>
            <person name="Srivastava S."/>
            <person name="Dixit A."/>
            <person name="Pal A.K."/>
            <person name="Ghazi I.A."/>
            <person name="Yadav M."/>
            <person name="Pandit A."/>
            <person name="Bhargava A."/>
            <person name="Sureshbabu K."/>
            <person name="Batra K."/>
            <person name="Sharma T.R."/>
            <person name="Mohapatra T."/>
            <person name="Singh N.K."/>
            <person name="Messing J."/>
            <person name="Nelson A.B."/>
            <person name="Fuks G."/>
            <person name="Kavchok S."/>
            <person name="Keizer G."/>
            <person name="Linton E."/>
            <person name="Llaca V."/>
            <person name="Song R."/>
            <person name="Tanyolac B."/>
            <person name="Young S."/>
            <person name="Ho-Il K."/>
            <person name="Hahn J.H."/>
            <person name="Sangsakoo G."/>
            <person name="Vanavichit A."/>
            <person name="de Mattos Luiz.A.T."/>
            <person name="Zimmer P.D."/>
            <person name="Malone G."/>
            <person name="Dellagostin O."/>
            <person name="de Oliveira A.C."/>
            <person name="Bevan M."/>
            <person name="Bancroft I."/>
            <person name="Minx P."/>
            <person name="Cordum H."/>
            <person name="Wilson R."/>
            <person name="Cheng Z."/>
            <person name="Jin W."/>
            <person name="Jiang J."/>
            <person name="Leong S.A."/>
            <person name="Iwama H."/>
            <person name="Gojobori T."/>
            <person name="Itoh T."/>
            <person name="Niimura Y."/>
            <person name="Fujii Y."/>
            <person name="Habara T."/>
            <person name="Sakai H."/>
            <person name="Sato Y."/>
            <person name="Wilson G."/>
            <person name="Kumar K."/>
            <person name="McCouch S."/>
            <person name="Juretic N."/>
            <person name="Hoen D."/>
            <person name="Wright S."/>
            <person name="Bruskiewich R."/>
            <person name="Bureau T."/>
            <person name="Miyao A."/>
            <person name="Hirochika H."/>
            <person name="Nishikawa T."/>
            <person name="Kadowaki K."/>
            <person name="Sugiura M."/>
            <person name="Burr B."/>
            <person name="Sasaki T."/>
        </authorList>
    </citation>
    <scope>NUCLEOTIDE SEQUENCE [LARGE SCALE GENOMIC DNA]</scope>
    <source>
        <strain evidence="3">cv. Nipponbare</strain>
    </source>
</reference>
<protein>
    <recommendedName>
        <fullName evidence="4">Aminotransferase-like plant mobile domain-containing protein</fullName>
    </recommendedName>
</protein>
<dbReference type="InterPro" id="IPR044824">
    <property type="entry name" value="MAIN-like"/>
</dbReference>
<evidence type="ECO:0000256" key="1">
    <source>
        <dbReference type="SAM" id="MobiDB-lite"/>
    </source>
</evidence>
<reference evidence="3" key="2">
    <citation type="journal article" date="2008" name="Nucleic Acids Res.">
        <title>The rice annotation project database (RAP-DB): 2008 update.</title>
        <authorList>
            <consortium name="The rice annotation project (RAP)"/>
        </authorList>
    </citation>
    <scope>GENOME REANNOTATION</scope>
    <source>
        <strain evidence="3">cv. Nipponbare</strain>
    </source>
</reference>
<feature type="compositionally biased region" description="Basic and acidic residues" evidence="1">
    <location>
        <begin position="316"/>
        <end position="332"/>
    </location>
</feature>
<sequence>MADVEVREEVHGEENVPVREEVHAEENVPLREEVNVEENVPVREEGDIEDGREVGDDVELTEEEANAKNQVAMKVIWGDWDEAYVRLPTLMHAIKEKNPTMHFRVEAHPEKSRMVEGVQRMEHFPGLEDFYEEKHWAPQIVSGERLKTLRVRGHTTHILFDDRYVPYLWWAKLLAFMTMAQRPVPLYNTAALTALVDRWRPETHTAALTVTLKYVAMILGLPIRGQAVTVEFQMCNRVMRQFGRLQTIPHRFSTNHITQWEKFEENAVPDQGQHNRAEFDAYLAWLHRTYRLVLRLAWMLADIANDPEDVEEQNEYDTHTREGSRALADRQRRGSGARHGSWLGRRGRHPSQRPIEGDEEEEADDEEGEQDKEAEEEGDEEEEEEADELGPSQLQDAP</sequence>
<evidence type="ECO:0000313" key="3">
    <source>
        <dbReference type="Proteomes" id="UP000000763"/>
    </source>
</evidence>
<dbReference type="GO" id="GO:0010073">
    <property type="term" value="P:meristem maintenance"/>
    <property type="evidence" value="ECO:0007669"/>
    <property type="project" value="InterPro"/>
</dbReference>